<dbReference type="FunFam" id="3.40.309.10:FF:000009">
    <property type="entry name" value="Aldehyde dehydrogenase A"/>
    <property type="match status" value="1"/>
</dbReference>
<dbReference type="VEuPathDB" id="AmoebaDB:ACA1_364310"/>
<evidence type="ECO:0000256" key="2">
    <source>
        <dbReference type="PROSITE-ProRule" id="PRU10007"/>
    </source>
</evidence>
<dbReference type="Gene3D" id="3.40.605.10">
    <property type="entry name" value="Aldehyde Dehydrogenase, Chain A, domain 1"/>
    <property type="match status" value="1"/>
</dbReference>
<dbReference type="InterPro" id="IPR016162">
    <property type="entry name" value="Ald_DH_N"/>
</dbReference>
<organism evidence="5 6">
    <name type="scientific">Acanthamoeba castellanii (strain ATCC 30010 / Neff)</name>
    <dbReference type="NCBI Taxonomy" id="1257118"/>
    <lineage>
        <taxon>Eukaryota</taxon>
        <taxon>Amoebozoa</taxon>
        <taxon>Discosea</taxon>
        <taxon>Longamoebia</taxon>
        <taxon>Centramoebida</taxon>
        <taxon>Acanthamoebidae</taxon>
        <taxon>Acanthamoeba</taxon>
    </lineage>
</organism>
<dbReference type="InterPro" id="IPR016161">
    <property type="entry name" value="Ald_DH/histidinol_DH"/>
</dbReference>
<dbReference type="InterPro" id="IPR016163">
    <property type="entry name" value="Ald_DH_C"/>
</dbReference>
<evidence type="ECO:0000259" key="4">
    <source>
        <dbReference type="Pfam" id="PF00171"/>
    </source>
</evidence>
<accession>L8GLF3</accession>
<dbReference type="InterPro" id="IPR029510">
    <property type="entry name" value="Ald_DH_CS_GLU"/>
</dbReference>
<proteinExistence type="inferred from homology"/>
<feature type="domain" description="Aldehyde dehydrogenase" evidence="4">
    <location>
        <begin position="29"/>
        <end position="492"/>
    </location>
</feature>
<dbReference type="STRING" id="1257118.L8GLF3"/>
<keyword evidence="1 3" id="KW-0560">Oxidoreductase</keyword>
<sequence>MKTTLASLRARSLPTGALSVRHFSASAASASRKLVMVNPATEQQETFAHEADTRESIQSKFNAALQARLRAIAAQKEWGRPENLEKRVATLKKFLELINDDANVQEGARRLTQDMGKPISHAAGEVKATRARVQFFLDNIHSVLQHEVVNQKDALVEKISREPLGVIANIAPWNYPWFVSCNVYAPALLTGNAILYKPSEFALRTGEFQMELLHKAGVPKEVIAPVYGAGDVGAELLRLPVNGVFFTGSVATGRKINEAVASRMIKVGLELGGKDATYVCEDANVKNAAASLADGAMFNAGQSCCSVERIYVQKEVYDEFVEEYVKTVKSFKVGDPMDSATYLGPLTRGSQLSFLEEQVKDAVAKGGKLLLGGKRASVAKGYFFEPTVIVDANHSMSLMKDESFGPIIGIQKVSSEKEAIELVNDSDLGLTGGVYTKDAERAKRVLGQYNTGTAYWNCCDRVAPALPWSGRNFSGLGATLGVEGIRTFTIPKAWHLVSPQ</sequence>
<evidence type="ECO:0000313" key="6">
    <source>
        <dbReference type="Proteomes" id="UP000011083"/>
    </source>
</evidence>
<dbReference type="Pfam" id="PF00171">
    <property type="entry name" value="Aldedh"/>
    <property type="match status" value="1"/>
</dbReference>
<evidence type="ECO:0000256" key="1">
    <source>
        <dbReference type="ARBA" id="ARBA00023002"/>
    </source>
</evidence>
<dbReference type="GeneID" id="14914442"/>
<evidence type="ECO:0000256" key="3">
    <source>
        <dbReference type="RuleBase" id="RU003345"/>
    </source>
</evidence>
<dbReference type="AlphaFoldDB" id="L8GLF3"/>
<evidence type="ECO:0000313" key="5">
    <source>
        <dbReference type="EMBL" id="ELR13905.1"/>
    </source>
</evidence>
<dbReference type="RefSeq" id="XP_004335918.1">
    <property type="nucleotide sequence ID" value="XM_004335870.1"/>
</dbReference>
<comment type="similarity">
    <text evidence="3">Belongs to the aldehyde dehydrogenase family.</text>
</comment>
<dbReference type="Proteomes" id="UP000011083">
    <property type="component" value="Unassembled WGS sequence"/>
</dbReference>
<dbReference type="GO" id="GO:0016620">
    <property type="term" value="F:oxidoreductase activity, acting on the aldehyde or oxo group of donors, NAD or NADP as acceptor"/>
    <property type="evidence" value="ECO:0007669"/>
    <property type="project" value="InterPro"/>
</dbReference>
<dbReference type="Gene3D" id="3.40.309.10">
    <property type="entry name" value="Aldehyde Dehydrogenase, Chain A, domain 2"/>
    <property type="match status" value="1"/>
</dbReference>
<dbReference type="PANTHER" id="PTHR11699">
    <property type="entry name" value="ALDEHYDE DEHYDROGENASE-RELATED"/>
    <property type="match status" value="1"/>
</dbReference>
<dbReference type="OrthoDB" id="310895at2759"/>
<feature type="active site" evidence="2">
    <location>
        <position position="270"/>
    </location>
</feature>
<reference evidence="5 6" key="1">
    <citation type="journal article" date="2013" name="Genome Biol.">
        <title>Genome of Acanthamoeba castellanii highlights extensive lateral gene transfer and early evolution of tyrosine kinase signaling.</title>
        <authorList>
            <person name="Clarke M."/>
            <person name="Lohan A.J."/>
            <person name="Liu B."/>
            <person name="Lagkouvardos I."/>
            <person name="Roy S."/>
            <person name="Zafar N."/>
            <person name="Bertelli C."/>
            <person name="Schilde C."/>
            <person name="Kianianmomeni A."/>
            <person name="Burglin T.R."/>
            <person name="Frech C."/>
            <person name="Turcotte B."/>
            <person name="Kopec K.O."/>
            <person name="Synnott J.M."/>
            <person name="Choo C."/>
            <person name="Paponov I."/>
            <person name="Finkler A."/>
            <person name="Soon Heng Tan C."/>
            <person name="Hutchins A.P."/>
            <person name="Weinmeier T."/>
            <person name="Rattei T."/>
            <person name="Chu J.S."/>
            <person name="Gimenez G."/>
            <person name="Irimia M."/>
            <person name="Rigden D.J."/>
            <person name="Fitzpatrick D.A."/>
            <person name="Lorenzo-Morales J."/>
            <person name="Bateman A."/>
            <person name="Chiu C.H."/>
            <person name="Tang P."/>
            <person name="Hegemann P."/>
            <person name="Fromm H."/>
            <person name="Raoult D."/>
            <person name="Greub G."/>
            <person name="Miranda-Saavedra D."/>
            <person name="Chen N."/>
            <person name="Nash P."/>
            <person name="Ginger M.L."/>
            <person name="Horn M."/>
            <person name="Schaap P."/>
            <person name="Caler L."/>
            <person name="Loftus B."/>
        </authorList>
    </citation>
    <scope>NUCLEOTIDE SEQUENCE [LARGE SCALE GENOMIC DNA]</scope>
    <source>
        <strain evidence="5 6">Neff</strain>
    </source>
</reference>
<name>L8GLF3_ACACF</name>
<keyword evidence="6" id="KW-1185">Reference proteome</keyword>
<dbReference type="InterPro" id="IPR015590">
    <property type="entry name" value="Aldehyde_DH_dom"/>
</dbReference>
<dbReference type="PROSITE" id="PS00687">
    <property type="entry name" value="ALDEHYDE_DEHYDR_GLU"/>
    <property type="match status" value="1"/>
</dbReference>
<dbReference type="KEGG" id="acan:ACA1_364310"/>
<dbReference type="EMBL" id="KB008073">
    <property type="protein sequence ID" value="ELR13905.1"/>
    <property type="molecule type" value="Genomic_DNA"/>
</dbReference>
<dbReference type="SUPFAM" id="SSF53720">
    <property type="entry name" value="ALDH-like"/>
    <property type="match status" value="1"/>
</dbReference>
<dbReference type="OMA" id="LIPAAWD"/>
<gene>
    <name evidence="5" type="ORF">ACA1_364310</name>
</gene>
<protein>
    <submittedName>
        <fullName evidence="5">Aldehyde dehydrogenase</fullName>
    </submittedName>
</protein>